<dbReference type="PANTHER" id="PTHR12475:SF11">
    <property type="entry name" value="PROTEIN THEM6"/>
    <property type="match status" value="1"/>
</dbReference>
<dbReference type="SUPFAM" id="SSF54637">
    <property type="entry name" value="Thioesterase/thiol ester dehydrase-isomerase"/>
    <property type="match status" value="1"/>
</dbReference>
<dbReference type="Gene3D" id="3.10.129.10">
    <property type="entry name" value="Hotdog Thioesterase"/>
    <property type="match status" value="1"/>
</dbReference>
<sequence>MCLCVVLARFTKKKAHILDLTSVNSICLTNDIDTLITHMNNSRYLRELDFARVDFYERTGLYKTIRNKGGGIVQGAATIRYRRFIKPFSIFHITTKINYWDEQSIFMEHRFVGKDDFIHAIAICRQRLINVSADEIMEILLAETPTNASSTEKLENGGLVKLKPEMPLEIQKWNESNEISSAILRKI</sequence>
<dbReference type="CDD" id="cd00586">
    <property type="entry name" value="4HBT"/>
    <property type="match status" value="1"/>
</dbReference>
<dbReference type="Proteomes" id="UP001107558">
    <property type="component" value="Chromosome 1"/>
</dbReference>
<dbReference type="OrthoDB" id="265761at2759"/>
<dbReference type="AlphaFoldDB" id="A0A9J6CL35"/>
<gene>
    <name evidence="3" type="ORF">PVAND_012000</name>
</gene>
<accession>A0A9J6CL35</accession>
<organism evidence="3 4">
    <name type="scientific">Polypedilum vanderplanki</name>
    <name type="common">Sleeping chironomid midge</name>
    <dbReference type="NCBI Taxonomy" id="319348"/>
    <lineage>
        <taxon>Eukaryota</taxon>
        <taxon>Metazoa</taxon>
        <taxon>Ecdysozoa</taxon>
        <taxon>Arthropoda</taxon>
        <taxon>Hexapoda</taxon>
        <taxon>Insecta</taxon>
        <taxon>Pterygota</taxon>
        <taxon>Neoptera</taxon>
        <taxon>Endopterygota</taxon>
        <taxon>Diptera</taxon>
        <taxon>Nematocera</taxon>
        <taxon>Chironomoidea</taxon>
        <taxon>Chironomidae</taxon>
        <taxon>Chironominae</taxon>
        <taxon>Polypedilum</taxon>
        <taxon>Polypedilum</taxon>
    </lineage>
</organism>
<evidence type="ECO:0000256" key="1">
    <source>
        <dbReference type="ARBA" id="ARBA00038228"/>
    </source>
</evidence>
<dbReference type="EMBL" id="JADBJN010000001">
    <property type="protein sequence ID" value="KAG5682661.1"/>
    <property type="molecule type" value="Genomic_DNA"/>
</dbReference>
<proteinExistence type="inferred from homology"/>
<dbReference type="Pfam" id="PF13279">
    <property type="entry name" value="4HBT_2"/>
    <property type="match status" value="1"/>
</dbReference>
<reference evidence="3" key="1">
    <citation type="submission" date="2021-03" db="EMBL/GenBank/DDBJ databases">
        <title>Chromosome level genome of the anhydrobiotic midge Polypedilum vanderplanki.</title>
        <authorList>
            <person name="Yoshida Y."/>
            <person name="Kikawada T."/>
            <person name="Gusev O."/>
        </authorList>
    </citation>
    <scope>NUCLEOTIDE SEQUENCE</scope>
    <source>
        <strain evidence="3">NIAS01</strain>
        <tissue evidence="3">Whole body or cell culture</tissue>
    </source>
</reference>
<evidence type="ECO:0000256" key="2">
    <source>
        <dbReference type="ARBA" id="ARBA00041112"/>
    </source>
</evidence>
<comment type="similarity">
    <text evidence="1">Belongs to the THEM6 family.</text>
</comment>
<evidence type="ECO:0000313" key="3">
    <source>
        <dbReference type="EMBL" id="KAG5682661.1"/>
    </source>
</evidence>
<protein>
    <recommendedName>
        <fullName evidence="2">Protein THEM6</fullName>
    </recommendedName>
</protein>
<dbReference type="PANTHER" id="PTHR12475">
    <property type="match status" value="1"/>
</dbReference>
<dbReference type="InterPro" id="IPR029069">
    <property type="entry name" value="HotDog_dom_sf"/>
</dbReference>
<dbReference type="InterPro" id="IPR051490">
    <property type="entry name" value="THEM6_lcsJ_thioesterase"/>
</dbReference>
<name>A0A9J6CL35_POLVA</name>
<comment type="caution">
    <text evidence="3">The sequence shown here is derived from an EMBL/GenBank/DDBJ whole genome shotgun (WGS) entry which is preliminary data.</text>
</comment>
<keyword evidence="4" id="KW-1185">Reference proteome</keyword>
<evidence type="ECO:0000313" key="4">
    <source>
        <dbReference type="Proteomes" id="UP001107558"/>
    </source>
</evidence>